<dbReference type="CDD" id="cd03230">
    <property type="entry name" value="ABC_DR_subfamily_A"/>
    <property type="match status" value="1"/>
</dbReference>
<sequence length="287" mass="32824">MEYAIEVRNLTKRYKDFTLDDISFALPRGTVMGLIGENGAGKSTLINSILGITDSKSSLTSMLGLDMKTHSKMIKEDIAVIFNDSHYDVNLTPKIIGHILSKVYKNWDAPLFSRYLERFSLPEKKKIKKLSTGMRVKLEFAAALSHHPKLLILDEATSGLDPVFRDEILDILREFTEDETHAVLMSSHITSDLDKIADYIAYLHEGKIQFIKTYDEIRNDYGIITCGQELFDSLSRDDIAAYKKEPYSYRVLVKNRAKLRQVFHDIPMENASVEDIMLFYVKGEKVK</sequence>
<dbReference type="PANTHER" id="PTHR42939:SF3">
    <property type="entry name" value="ABC TRANSPORTER ATP-BINDING COMPONENT"/>
    <property type="match status" value="1"/>
</dbReference>
<gene>
    <name evidence="5" type="ORF">H9697_05010</name>
</gene>
<dbReference type="InterPro" id="IPR003593">
    <property type="entry name" value="AAA+_ATPase"/>
</dbReference>
<keyword evidence="2" id="KW-0547">Nucleotide-binding</keyword>
<dbReference type="GO" id="GO:0005524">
    <property type="term" value="F:ATP binding"/>
    <property type="evidence" value="ECO:0007669"/>
    <property type="project" value="UniProtKB-KW"/>
</dbReference>
<dbReference type="PROSITE" id="PS50893">
    <property type="entry name" value="ABC_TRANSPORTER_2"/>
    <property type="match status" value="1"/>
</dbReference>
<evidence type="ECO:0000313" key="5">
    <source>
        <dbReference type="EMBL" id="HJC74292.1"/>
    </source>
</evidence>
<keyword evidence="3 5" id="KW-0067">ATP-binding</keyword>
<dbReference type="InterPro" id="IPR027417">
    <property type="entry name" value="P-loop_NTPase"/>
</dbReference>
<dbReference type="PANTHER" id="PTHR42939">
    <property type="entry name" value="ABC TRANSPORTER ATP-BINDING PROTEIN ALBC-RELATED"/>
    <property type="match status" value="1"/>
</dbReference>
<evidence type="ECO:0000259" key="4">
    <source>
        <dbReference type="PROSITE" id="PS50893"/>
    </source>
</evidence>
<evidence type="ECO:0000256" key="1">
    <source>
        <dbReference type="ARBA" id="ARBA00022448"/>
    </source>
</evidence>
<dbReference type="EMBL" id="DWVY01000022">
    <property type="protein sequence ID" value="HJC74292.1"/>
    <property type="molecule type" value="Genomic_DNA"/>
</dbReference>
<dbReference type="InterPro" id="IPR003439">
    <property type="entry name" value="ABC_transporter-like_ATP-bd"/>
</dbReference>
<feature type="domain" description="ABC transporter" evidence="4">
    <location>
        <begin position="5"/>
        <end position="230"/>
    </location>
</feature>
<reference evidence="5" key="2">
    <citation type="submission" date="2021-04" db="EMBL/GenBank/DDBJ databases">
        <authorList>
            <person name="Gilroy R."/>
        </authorList>
    </citation>
    <scope>NUCLEOTIDE SEQUENCE</scope>
    <source>
        <strain evidence="5">CHK196-7946</strain>
    </source>
</reference>
<dbReference type="SUPFAM" id="SSF52540">
    <property type="entry name" value="P-loop containing nucleoside triphosphate hydrolases"/>
    <property type="match status" value="1"/>
</dbReference>
<evidence type="ECO:0000313" key="6">
    <source>
        <dbReference type="Proteomes" id="UP000823902"/>
    </source>
</evidence>
<dbReference type="SMART" id="SM00382">
    <property type="entry name" value="AAA"/>
    <property type="match status" value="1"/>
</dbReference>
<dbReference type="Gene3D" id="3.40.50.300">
    <property type="entry name" value="P-loop containing nucleotide triphosphate hydrolases"/>
    <property type="match status" value="1"/>
</dbReference>
<comment type="caution">
    <text evidence="5">The sequence shown here is derived from an EMBL/GenBank/DDBJ whole genome shotgun (WGS) entry which is preliminary data.</text>
</comment>
<reference evidence="5" key="1">
    <citation type="journal article" date="2021" name="PeerJ">
        <title>Extensive microbial diversity within the chicken gut microbiome revealed by metagenomics and culture.</title>
        <authorList>
            <person name="Gilroy R."/>
            <person name="Ravi A."/>
            <person name="Getino M."/>
            <person name="Pursley I."/>
            <person name="Horton D.L."/>
            <person name="Alikhan N.F."/>
            <person name="Baker D."/>
            <person name="Gharbi K."/>
            <person name="Hall N."/>
            <person name="Watson M."/>
            <person name="Adriaenssens E.M."/>
            <person name="Foster-Nyarko E."/>
            <person name="Jarju S."/>
            <person name="Secka A."/>
            <person name="Antonio M."/>
            <person name="Oren A."/>
            <person name="Chaudhuri R.R."/>
            <person name="La Ragione R."/>
            <person name="Hildebrand F."/>
            <person name="Pallen M.J."/>
        </authorList>
    </citation>
    <scope>NUCLEOTIDE SEQUENCE</scope>
    <source>
        <strain evidence="5">CHK196-7946</strain>
    </source>
</reference>
<evidence type="ECO:0000256" key="3">
    <source>
        <dbReference type="ARBA" id="ARBA00022840"/>
    </source>
</evidence>
<dbReference type="GO" id="GO:0016887">
    <property type="term" value="F:ATP hydrolysis activity"/>
    <property type="evidence" value="ECO:0007669"/>
    <property type="project" value="InterPro"/>
</dbReference>
<keyword evidence="1" id="KW-0813">Transport</keyword>
<evidence type="ECO:0000256" key="2">
    <source>
        <dbReference type="ARBA" id="ARBA00022741"/>
    </source>
</evidence>
<dbReference type="Proteomes" id="UP000823902">
    <property type="component" value="Unassembled WGS sequence"/>
</dbReference>
<dbReference type="AlphaFoldDB" id="A0A9D2TMV6"/>
<organism evidence="5 6">
    <name type="scientific">Candidatus Mediterraneibacter faecavium</name>
    <dbReference type="NCBI Taxonomy" id="2838668"/>
    <lineage>
        <taxon>Bacteria</taxon>
        <taxon>Bacillati</taxon>
        <taxon>Bacillota</taxon>
        <taxon>Clostridia</taxon>
        <taxon>Lachnospirales</taxon>
        <taxon>Lachnospiraceae</taxon>
        <taxon>Mediterraneibacter</taxon>
    </lineage>
</organism>
<protein>
    <submittedName>
        <fullName evidence="5">ABC transporter ATP-binding protein</fullName>
    </submittedName>
</protein>
<accession>A0A9D2TMV6</accession>
<proteinExistence type="predicted"/>
<dbReference type="InterPro" id="IPR051782">
    <property type="entry name" value="ABC_Transporter_VariousFunc"/>
</dbReference>
<name>A0A9D2TMV6_9FIRM</name>
<dbReference type="Pfam" id="PF00005">
    <property type="entry name" value="ABC_tran"/>
    <property type="match status" value="1"/>
</dbReference>